<evidence type="ECO:0000313" key="6">
    <source>
        <dbReference type="EMBL" id="WGH93788.1"/>
    </source>
</evidence>
<evidence type="ECO:0000256" key="2">
    <source>
        <dbReference type="ARBA" id="ARBA00037999"/>
    </source>
</evidence>
<dbReference type="InterPro" id="IPR000653">
    <property type="entry name" value="DegT/StrS_aminotransferase"/>
</dbReference>
<name>A0AAJ6AMY6_9MICC</name>
<reference evidence="6 7" key="1">
    <citation type="submission" date="2023-03" db="EMBL/GenBank/DDBJ databases">
        <title>Complete genome sequences of several Auritidibacter ignavus strains isolated from ear infections.</title>
        <authorList>
            <person name="Baehr T."/>
            <person name="Baumhoegger A.M."/>
        </authorList>
    </citation>
    <scope>NUCLEOTIDE SEQUENCE [LARGE SCALE GENOMIC DNA]</scope>
    <source>
        <strain evidence="6 7">BABAE-6</strain>
    </source>
</reference>
<feature type="active site" description="Proton acceptor" evidence="3">
    <location>
        <position position="198"/>
    </location>
</feature>
<dbReference type="Gene3D" id="3.90.1150.10">
    <property type="entry name" value="Aspartate Aminotransferase, domain 1"/>
    <property type="match status" value="1"/>
</dbReference>
<dbReference type="RefSeq" id="WP_110110395.1">
    <property type="nucleotide sequence ID" value="NZ_CP122562.1"/>
</dbReference>
<evidence type="ECO:0000256" key="3">
    <source>
        <dbReference type="PIRSR" id="PIRSR000390-1"/>
    </source>
</evidence>
<dbReference type="GO" id="GO:0008483">
    <property type="term" value="F:transaminase activity"/>
    <property type="evidence" value="ECO:0007669"/>
    <property type="project" value="UniProtKB-KW"/>
</dbReference>
<dbReference type="SUPFAM" id="SSF53383">
    <property type="entry name" value="PLP-dependent transferases"/>
    <property type="match status" value="1"/>
</dbReference>
<keyword evidence="6" id="KW-0032">Aminotransferase</keyword>
<dbReference type="PANTHER" id="PTHR30244">
    <property type="entry name" value="TRANSAMINASE"/>
    <property type="match status" value="1"/>
</dbReference>
<organism evidence="6 7">
    <name type="scientific">Auritidibacter ignavus</name>
    <dbReference type="NCBI Taxonomy" id="678932"/>
    <lineage>
        <taxon>Bacteria</taxon>
        <taxon>Bacillati</taxon>
        <taxon>Actinomycetota</taxon>
        <taxon>Actinomycetes</taxon>
        <taxon>Micrococcales</taxon>
        <taxon>Micrococcaceae</taxon>
        <taxon>Auritidibacter</taxon>
    </lineage>
</organism>
<keyword evidence="6" id="KW-0808">Transferase</keyword>
<accession>A0AAJ6AMY6</accession>
<dbReference type="PANTHER" id="PTHR30244:SF36">
    <property type="entry name" value="3-OXO-GLUCOSE-6-PHOSPHATE:GLUTAMATE AMINOTRANSFERASE"/>
    <property type="match status" value="1"/>
</dbReference>
<dbReference type="GO" id="GO:0000271">
    <property type="term" value="P:polysaccharide biosynthetic process"/>
    <property type="evidence" value="ECO:0007669"/>
    <property type="project" value="TreeGrafter"/>
</dbReference>
<dbReference type="AlphaFoldDB" id="A0AAJ6AMY6"/>
<dbReference type="InterPro" id="IPR015424">
    <property type="entry name" value="PyrdxlP-dep_Trfase"/>
</dbReference>
<keyword evidence="1 4" id="KW-0663">Pyridoxal phosphate</keyword>
<gene>
    <name evidence="6" type="ORF">QDX21_03040</name>
</gene>
<dbReference type="EMBL" id="CP122566">
    <property type="protein sequence ID" value="WGH93788.1"/>
    <property type="molecule type" value="Genomic_DNA"/>
</dbReference>
<evidence type="ECO:0000256" key="1">
    <source>
        <dbReference type="ARBA" id="ARBA00022898"/>
    </source>
</evidence>
<evidence type="ECO:0000256" key="5">
    <source>
        <dbReference type="RuleBase" id="RU004508"/>
    </source>
</evidence>
<dbReference type="PIRSF" id="PIRSF000390">
    <property type="entry name" value="PLP_StrS"/>
    <property type="match status" value="1"/>
</dbReference>
<feature type="modified residue" description="N6-(pyridoxal phosphate)lysine" evidence="4">
    <location>
        <position position="198"/>
    </location>
</feature>
<dbReference type="InterPro" id="IPR015422">
    <property type="entry name" value="PyrdxlP-dep_Trfase_small"/>
</dbReference>
<dbReference type="CDD" id="cd00616">
    <property type="entry name" value="AHBA_syn"/>
    <property type="match status" value="1"/>
</dbReference>
<evidence type="ECO:0000313" key="7">
    <source>
        <dbReference type="Proteomes" id="UP001224674"/>
    </source>
</evidence>
<evidence type="ECO:0000256" key="4">
    <source>
        <dbReference type="PIRSR" id="PIRSR000390-2"/>
    </source>
</evidence>
<dbReference type="Gene3D" id="3.40.640.10">
    <property type="entry name" value="Type I PLP-dependent aspartate aminotransferase-like (Major domain)"/>
    <property type="match status" value="1"/>
</dbReference>
<dbReference type="InterPro" id="IPR015421">
    <property type="entry name" value="PyrdxlP-dep_Trfase_major"/>
</dbReference>
<dbReference type="Pfam" id="PF01041">
    <property type="entry name" value="DegT_DnrJ_EryC1"/>
    <property type="match status" value="1"/>
</dbReference>
<proteinExistence type="inferred from homology"/>
<dbReference type="EC" id="2.6.1.-" evidence="6"/>
<sequence length="382" mass="41077">MLEENEIAFFKLSEMHEDLSITDELRTAVDTVVRSGRYILGPALDRFEVGFARYCGAAHCVGVGSGFDALVLSLQAFGIGPGDEVLVPAHTFVATWMAVSSVGATPVPVAPAAPLEGDLSRSCLLTATECRPHISSRTRAIIPVHLYGHPVYMPDVLALAEEYGLVVIEDAAQSHGATIEGEAACWGDAAAYSFYPGKNLGALGDGGAVVTNEGSVAKAVRELRNYGGRGKNEHTRLGRNSRLDEIQAAALTVKLDHLTVWNERRVRIAARYASGLADINAVTLPSVATWAGSVWHQYPVRSPQRDELIRGLRDLGIETGRHYPVAVQDTEAYSGMVVDGGDSLRAARAWADQGFSLPIGPHLEEAEVERVIHAVRLVAHRI</sequence>
<keyword evidence="7" id="KW-1185">Reference proteome</keyword>
<dbReference type="Proteomes" id="UP001224674">
    <property type="component" value="Chromosome"/>
</dbReference>
<dbReference type="GO" id="GO:0030170">
    <property type="term" value="F:pyridoxal phosphate binding"/>
    <property type="evidence" value="ECO:0007669"/>
    <property type="project" value="TreeGrafter"/>
</dbReference>
<comment type="similarity">
    <text evidence="2 5">Belongs to the DegT/DnrJ/EryC1 family.</text>
</comment>
<protein>
    <submittedName>
        <fullName evidence="6">DegT/DnrJ/EryC1/StrS family aminotransferase</fullName>
        <ecNumber evidence="6">2.6.1.-</ecNumber>
    </submittedName>
</protein>